<sequence>MHYRPAGERPLLWLSDAVKAPPSAIRGGVPLCWPWFGPHPGDKAQPAHGVARTGLWQWRVLNFAADALALRLEPLQPLWPGLAPVLSVQVRNRQLALRLETLNSGSEHVSLGQALHSYLAVGDVARCELVGLDGCDYLDKLQNGRRMQQNGAPCLTAALDRVYCHQGVTELVDPVWQRRLRVTKEGSGSTVVWNPGDGAGALADVGQAQRSQFVCVEAANTGLDPVTLAPGERHCLATNLSILD</sequence>
<dbReference type="GO" id="GO:0016853">
    <property type="term" value="F:isomerase activity"/>
    <property type="evidence" value="ECO:0007669"/>
    <property type="project" value="UniProtKB-KW"/>
</dbReference>
<evidence type="ECO:0000313" key="6">
    <source>
        <dbReference type="Proteomes" id="UP001596422"/>
    </source>
</evidence>
<proteinExistence type="inferred from homology"/>
<reference evidence="6" key="1">
    <citation type="journal article" date="2019" name="Int. J. Syst. Evol. Microbiol.">
        <title>The Global Catalogue of Microorganisms (GCM) 10K type strain sequencing project: providing services to taxonomists for standard genome sequencing and annotation.</title>
        <authorList>
            <consortium name="The Broad Institute Genomics Platform"/>
            <consortium name="The Broad Institute Genome Sequencing Center for Infectious Disease"/>
            <person name="Wu L."/>
            <person name="Ma J."/>
        </authorList>
    </citation>
    <scope>NUCLEOTIDE SEQUENCE [LARGE SCALE GENOMIC DNA]</scope>
    <source>
        <strain evidence="6">NBRC 111756</strain>
    </source>
</reference>
<evidence type="ECO:0000256" key="4">
    <source>
        <dbReference type="ARBA" id="ARBA00023235"/>
    </source>
</evidence>
<keyword evidence="6" id="KW-1185">Reference proteome</keyword>
<dbReference type="PIRSF" id="PIRSF016020">
    <property type="entry name" value="PHexose_mutarotase"/>
    <property type="match status" value="1"/>
</dbReference>
<evidence type="ECO:0000313" key="5">
    <source>
        <dbReference type="EMBL" id="MFC6673025.1"/>
    </source>
</evidence>
<accession>A0ABW2A659</accession>
<gene>
    <name evidence="5" type="ORF">ACFQDL_25255</name>
</gene>
<dbReference type="Pfam" id="PF01263">
    <property type="entry name" value="Aldose_epim"/>
    <property type="match status" value="1"/>
</dbReference>
<protein>
    <recommendedName>
        <fullName evidence="3">glucose-6-phosphate 1-epimerase</fullName>
        <ecNumber evidence="3">5.1.3.15</ecNumber>
    </recommendedName>
</protein>
<dbReference type="InterPro" id="IPR014718">
    <property type="entry name" value="GH-type_carb-bd"/>
</dbReference>
<dbReference type="PANTHER" id="PTHR11122:SF13">
    <property type="entry name" value="GLUCOSE-6-PHOSPHATE 1-EPIMERASE"/>
    <property type="match status" value="1"/>
</dbReference>
<dbReference type="InterPro" id="IPR011013">
    <property type="entry name" value="Gal_mutarotase_sf_dom"/>
</dbReference>
<name>A0ABW2A659_9GAMM</name>
<keyword evidence="4 5" id="KW-0413">Isomerase</keyword>
<comment type="catalytic activity">
    <reaction evidence="1">
        <text>alpha-D-glucose 6-phosphate = beta-D-glucose 6-phosphate</text>
        <dbReference type="Rhea" id="RHEA:16249"/>
        <dbReference type="ChEBI" id="CHEBI:58225"/>
        <dbReference type="ChEBI" id="CHEBI:58247"/>
        <dbReference type="EC" id="5.1.3.15"/>
    </reaction>
</comment>
<dbReference type="InterPro" id="IPR008183">
    <property type="entry name" value="Aldose_1/G6P_1-epimerase"/>
</dbReference>
<dbReference type="Gene3D" id="2.70.98.10">
    <property type="match status" value="1"/>
</dbReference>
<dbReference type="PANTHER" id="PTHR11122">
    <property type="entry name" value="APOSPORY-ASSOCIATED PROTEIN C-RELATED"/>
    <property type="match status" value="1"/>
</dbReference>
<dbReference type="Proteomes" id="UP001596422">
    <property type="component" value="Unassembled WGS sequence"/>
</dbReference>
<dbReference type="SUPFAM" id="SSF74650">
    <property type="entry name" value="Galactose mutarotase-like"/>
    <property type="match status" value="1"/>
</dbReference>
<organism evidence="5 6">
    <name type="scientific">Marinobacterium aestuariivivens</name>
    <dbReference type="NCBI Taxonomy" id="1698799"/>
    <lineage>
        <taxon>Bacteria</taxon>
        <taxon>Pseudomonadati</taxon>
        <taxon>Pseudomonadota</taxon>
        <taxon>Gammaproteobacteria</taxon>
        <taxon>Oceanospirillales</taxon>
        <taxon>Oceanospirillaceae</taxon>
        <taxon>Marinobacterium</taxon>
    </lineage>
</organism>
<dbReference type="CDD" id="cd09020">
    <property type="entry name" value="D-hex-6-P-epi_like"/>
    <property type="match status" value="1"/>
</dbReference>
<comment type="similarity">
    <text evidence="2">Belongs to the glucose-6-phosphate 1-epimerase family.</text>
</comment>
<dbReference type="InterPro" id="IPR025532">
    <property type="entry name" value="G6P_1-epimerase"/>
</dbReference>
<dbReference type="EMBL" id="JBHSWE010000001">
    <property type="protein sequence ID" value="MFC6673025.1"/>
    <property type="molecule type" value="Genomic_DNA"/>
</dbReference>
<dbReference type="RefSeq" id="WP_379913330.1">
    <property type="nucleotide sequence ID" value="NZ_JBHSWE010000001.1"/>
</dbReference>
<comment type="caution">
    <text evidence="5">The sequence shown here is derived from an EMBL/GenBank/DDBJ whole genome shotgun (WGS) entry which is preliminary data.</text>
</comment>
<evidence type="ECO:0000256" key="2">
    <source>
        <dbReference type="ARBA" id="ARBA00005866"/>
    </source>
</evidence>
<evidence type="ECO:0000256" key="3">
    <source>
        <dbReference type="ARBA" id="ARBA00012083"/>
    </source>
</evidence>
<dbReference type="EC" id="5.1.3.15" evidence="3"/>
<evidence type="ECO:0000256" key="1">
    <source>
        <dbReference type="ARBA" id="ARBA00001096"/>
    </source>
</evidence>